<dbReference type="PANTHER" id="PTHR15375:SF26">
    <property type="entry name" value="PROTEIN CHIFFON"/>
    <property type="match status" value="1"/>
</dbReference>
<dbReference type="EnsemblMetazoa" id="XM_022790259">
    <property type="protein sequence ID" value="XP_022645994"/>
    <property type="gene ID" value="LOC111243922"/>
</dbReference>
<dbReference type="RefSeq" id="XP_022645994.1">
    <property type="nucleotide sequence ID" value="XM_022790259.1"/>
</dbReference>
<evidence type="ECO:0000313" key="3">
    <source>
        <dbReference type="Proteomes" id="UP000594260"/>
    </source>
</evidence>
<dbReference type="RefSeq" id="XP_022645995.1">
    <property type="nucleotide sequence ID" value="XM_022790260.1"/>
</dbReference>
<organism evidence="2 3">
    <name type="scientific">Varroa destructor</name>
    <name type="common">Honeybee mite</name>
    <dbReference type="NCBI Taxonomy" id="109461"/>
    <lineage>
        <taxon>Eukaryota</taxon>
        <taxon>Metazoa</taxon>
        <taxon>Ecdysozoa</taxon>
        <taxon>Arthropoda</taxon>
        <taxon>Chelicerata</taxon>
        <taxon>Arachnida</taxon>
        <taxon>Acari</taxon>
        <taxon>Parasitiformes</taxon>
        <taxon>Mesostigmata</taxon>
        <taxon>Gamasina</taxon>
        <taxon>Dermanyssoidea</taxon>
        <taxon>Varroidae</taxon>
        <taxon>Varroa</taxon>
    </lineage>
</organism>
<keyword evidence="3" id="KW-1185">Reference proteome</keyword>
<dbReference type="GeneID" id="111243922"/>
<dbReference type="RefSeq" id="XP_022645996.1">
    <property type="nucleotide sequence ID" value="XM_022790261.1"/>
</dbReference>
<dbReference type="AlphaFoldDB" id="A0A7M7J2S3"/>
<dbReference type="OrthoDB" id="6493114at2759"/>
<accession>A0A7M7J2S3</accession>
<dbReference type="EnsemblMetazoa" id="XM_022790260">
    <property type="protein sequence ID" value="XP_022645995"/>
    <property type="gene ID" value="LOC111243922"/>
</dbReference>
<dbReference type="GO" id="GO:0031431">
    <property type="term" value="C:Dbf4-dependent protein kinase complex"/>
    <property type="evidence" value="ECO:0007669"/>
    <property type="project" value="TreeGrafter"/>
</dbReference>
<dbReference type="RefSeq" id="XP_022645997.1">
    <property type="nucleotide sequence ID" value="XM_022790262.1"/>
</dbReference>
<name>A0A7M7J2S3_VARDE</name>
<reference evidence="2" key="1">
    <citation type="submission" date="2021-01" db="UniProtKB">
        <authorList>
            <consortium name="EnsemblMetazoa"/>
        </authorList>
    </citation>
    <scope>IDENTIFICATION</scope>
</reference>
<evidence type="ECO:0008006" key="4">
    <source>
        <dbReference type="Google" id="ProtNLM"/>
    </source>
</evidence>
<feature type="region of interest" description="Disordered" evidence="1">
    <location>
        <begin position="254"/>
        <end position="297"/>
    </location>
</feature>
<dbReference type="Proteomes" id="UP000594260">
    <property type="component" value="Unplaced"/>
</dbReference>
<proteinExistence type="predicted"/>
<dbReference type="GO" id="GO:0043539">
    <property type="term" value="F:protein serine/threonine kinase activator activity"/>
    <property type="evidence" value="ECO:0007669"/>
    <property type="project" value="TreeGrafter"/>
</dbReference>
<dbReference type="InParanoid" id="A0A7M7J2S3"/>
<protein>
    <recommendedName>
        <fullName evidence="4">DBF4-type domain-containing protein</fullName>
    </recommendedName>
</protein>
<evidence type="ECO:0000256" key="1">
    <source>
        <dbReference type="SAM" id="MobiDB-lite"/>
    </source>
</evidence>
<feature type="compositionally biased region" description="Basic and acidic residues" evidence="1">
    <location>
        <begin position="259"/>
        <end position="285"/>
    </location>
</feature>
<dbReference type="EnsemblMetazoa" id="XM_022790261">
    <property type="protein sequence ID" value="XP_022645996"/>
    <property type="gene ID" value="LOC111243922"/>
</dbReference>
<dbReference type="GO" id="GO:0010571">
    <property type="term" value="P:positive regulation of nuclear cell cycle DNA replication"/>
    <property type="evidence" value="ECO:0007669"/>
    <property type="project" value="TreeGrafter"/>
</dbReference>
<sequence length="404" mass="45463">MPSVAHASVPVKTPLPLRGKRVFMDTKSPSTLLRRQLESLGARVETFFSKDIWCVITDKQLRDQDKRGIGLLSKVISQNSSTSSPNPGGKRSPFLNRTQALLQAAQRREVKERGNRSLSTTKIKDEVQSVAQECRQWDIPLLSVKTAQNSVAKLVKKYHPEGVVPSTSEKKALTSSSALLRKTVSESHVGKTTRIDSDDFIKLEDVRQLHKPVYKTFSKRQTWPQVMISPPMSGLGATLSPFTPADECERIARKRRLKEHTDRTGEKRLRENDGDRTKSHQRLDRTYPTQDYSRKRKSIADTKQRYCELCQEYYALLRPHLESSGHQRKSAGAVIELQKMLGEFQTDIFKDAIPVSTEPSSPLSSVYANCPTTTSVPAADNRVKNSVVEFNETTSIVRSLPVES</sequence>
<dbReference type="InterPro" id="IPR051590">
    <property type="entry name" value="Replication_Regulatory_Kinase"/>
</dbReference>
<dbReference type="EnsemblMetazoa" id="XM_022790262">
    <property type="protein sequence ID" value="XP_022645997"/>
    <property type="gene ID" value="LOC111243922"/>
</dbReference>
<dbReference type="PANTHER" id="PTHR15375">
    <property type="entry name" value="ACTIVATOR OF S-PHASE KINASE-RELATED"/>
    <property type="match status" value="1"/>
</dbReference>
<evidence type="ECO:0000313" key="2">
    <source>
        <dbReference type="EnsemblMetazoa" id="XP_022645995"/>
    </source>
</evidence>
<dbReference type="KEGG" id="vde:111243922"/>
<dbReference type="GO" id="GO:1901987">
    <property type="term" value="P:regulation of cell cycle phase transition"/>
    <property type="evidence" value="ECO:0007669"/>
    <property type="project" value="TreeGrafter"/>
</dbReference>